<reference evidence="3" key="1">
    <citation type="submission" date="2021-03" db="EMBL/GenBank/DDBJ databases">
        <authorList>
            <person name="Tran Van P."/>
        </authorList>
    </citation>
    <scope>NUCLEOTIDE SEQUENCE</scope>
</reference>
<dbReference type="EMBL" id="CAJPIN010066571">
    <property type="protein sequence ID" value="CAG2067310.1"/>
    <property type="molecule type" value="Genomic_DNA"/>
</dbReference>
<dbReference type="PANTHER" id="PTHR46513">
    <property type="entry name" value="VITELLOGENIN RECEPTOR-LIKE PROTEIN-RELATED-RELATED"/>
    <property type="match status" value="1"/>
</dbReference>
<dbReference type="SMART" id="SM00135">
    <property type="entry name" value="LY"/>
    <property type="match status" value="1"/>
</dbReference>
<keyword evidence="2" id="KW-0677">Repeat</keyword>
<proteinExistence type="predicted"/>
<keyword evidence="4" id="KW-1185">Reference proteome</keyword>
<evidence type="ECO:0000313" key="4">
    <source>
        <dbReference type="Proteomes" id="UP001153148"/>
    </source>
</evidence>
<dbReference type="InterPro" id="IPR050778">
    <property type="entry name" value="Cueball_EGF_LRP_Nidogen"/>
</dbReference>
<accession>A0ABN7PHR2</accession>
<evidence type="ECO:0000256" key="2">
    <source>
        <dbReference type="ARBA" id="ARBA00022737"/>
    </source>
</evidence>
<gene>
    <name evidence="3" type="ORF">TPAB3V08_LOCUS14253</name>
</gene>
<feature type="non-terminal residue" evidence="3">
    <location>
        <position position="94"/>
    </location>
</feature>
<comment type="caution">
    <text evidence="3">The sequence shown here is derived from an EMBL/GenBank/DDBJ whole genome shotgun (WGS) entry which is preliminary data.</text>
</comment>
<dbReference type="InterPro" id="IPR011042">
    <property type="entry name" value="6-blade_b-propeller_TolB-like"/>
</dbReference>
<protein>
    <submittedName>
        <fullName evidence="3">Uncharacterized protein</fullName>
    </submittedName>
</protein>
<evidence type="ECO:0000256" key="1">
    <source>
        <dbReference type="ARBA" id="ARBA00022536"/>
    </source>
</evidence>
<dbReference type="Proteomes" id="UP001153148">
    <property type="component" value="Unassembled WGS sequence"/>
</dbReference>
<feature type="non-terminal residue" evidence="3">
    <location>
        <position position="1"/>
    </location>
</feature>
<dbReference type="InterPro" id="IPR000033">
    <property type="entry name" value="LDLR_classB_rpt"/>
</dbReference>
<dbReference type="Gene3D" id="2.120.10.30">
    <property type="entry name" value="TolB, C-terminal domain"/>
    <property type="match status" value="1"/>
</dbReference>
<dbReference type="SUPFAM" id="SSF57196">
    <property type="entry name" value="EGF/Laminin"/>
    <property type="match status" value="1"/>
</dbReference>
<sequence>VISKGLPHPFAITLFEDAIYWTDWHTKSIATANKLTGTGMKIIHSGLSFPHGRPQPPYPNHCGNNNGGCSHMCLPRRSGYQCVCPMGLKLTEQQ</sequence>
<dbReference type="SUPFAM" id="SSF63825">
    <property type="entry name" value="YWTD domain"/>
    <property type="match status" value="1"/>
</dbReference>
<evidence type="ECO:0000313" key="3">
    <source>
        <dbReference type="EMBL" id="CAG2067310.1"/>
    </source>
</evidence>
<name>A0ABN7PHR2_TIMPD</name>
<dbReference type="Pfam" id="PF14670">
    <property type="entry name" value="FXa_inhibition"/>
    <property type="match status" value="1"/>
</dbReference>
<keyword evidence="1" id="KW-0245">EGF-like domain</keyword>
<organism evidence="3 4">
    <name type="scientific">Timema podura</name>
    <name type="common">Walking stick</name>
    <dbReference type="NCBI Taxonomy" id="61482"/>
    <lineage>
        <taxon>Eukaryota</taxon>
        <taxon>Metazoa</taxon>
        <taxon>Ecdysozoa</taxon>
        <taxon>Arthropoda</taxon>
        <taxon>Hexapoda</taxon>
        <taxon>Insecta</taxon>
        <taxon>Pterygota</taxon>
        <taxon>Neoptera</taxon>
        <taxon>Polyneoptera</taxon>
        <taxon>Phasmatodea</taxon>
        <taxon>Timematodea</taxon>
        <taxon>Timematoidea</taxon>
        <taxon>Timematidae</taxon>
        <taxon>Timema</taxon>
    </lineage>
</organism>